<dbReference type="Proteomes" id="UP001596270">
    <property type="component" value="Unassembled WGS sequence"/>
</dbReference>
<sequence length="320" mass="34769">MFSKSRRVAVFLAAAAVLVFSASASAQEARKIRVGWQKGVFNLAIVKAQGDLERSFKSRGVDVEWVEFQVGPPMMEALNVGSLDIAATANTPPIFAQVAGADFVYVASESPTPGDQKILVRKSSTIKSAADLRGKKVAIPKGSMAHFVVIKFLESNGMQFSDIEPLYLSPADGRAALESGSADAWAAFDPLMAGAEAGGNVRSLVDGFEVKVNNRQMYFARREFAEKNPKLTADLLAEIEKSSRYVYAKTKEAAQKYASVVGLDPATFEIVLGRNKVEHIVSPIDAQIVAEQQALADTFFRLKIVPRRVDVSQAVWKPVR</sequence>
<evidence type="ECO:0000313" key="7">
    <source>
        <dbReference type="EMBL" id="MFC6281038.1"/>
    </source>
</evidence>
<evidence type="ECO:0000259" key="6">
    <source>
        <dbReference type="SMART" id="SM00062"/>
    </source>
</evidence>
<accession>A0ABW1TVT2</accession>
<evidence type="ECO:0000256" key="5">
    <source>
        <dbReference type="SAM" id="SignalP"/>
    </source>
</evidence>
<proteinExistence type="inferred from homology"/>
<gene>
    <name evidence="7" type="ORF">ACFQND_07315</name>
</gene>
<dbReference type="EMBL" id="JBHSRS010000015">
    <property type="protein sequence ID" value="MFC6281038.1"/>
    <property type="molecule type" value="Genomic_DNA"/>
</dbReference>
<keyword evidence="8" id="KW-1185">Reference proteome</keyword>
<evidence type="ECO:0000313" key="8">
    <source>
        <dbReference type="Proteomes" id="UP001596270"/>
    </source>
</evidence>
<comment type="subcellular location">
    <subcellularLocation>
        <location evidence="1">Periplasm</location>
    </subcellularLocation>
</comment>
<dbReference type="PANTHER" id="PTHR30024">
    <property type="entry name" value="ALIPHATIC SULFONATES-BINDING PROTEIN-RELATED"/>
    <property type="match status" value="1"/>
</dbReference>
<dbReference type="SUPFAM" id="SSF53850">
    <property type="entry name" value="Periplasmic binding protein-like II"/>
    <property type="match status" value="1"/>
</dbReference>
<dbReference type="SMART" id="SM00062">
    <property type="entry name" value="PBPb"/>
    <property type="match status" value="1"/>
</dbReference>
<dbReference type="InterPro" id="IPR010067">
    <property type="entry name" value="ABC_SsuA_sub-bd"/>
</dbReference>
<dbReference type="NCBIfam" id="TIGR01728">
    <property type="entry name" value="SsuA_fam"/>
    <property type="match status" value="1"/>
</dbReference>
<name>A0ABW1TVT2_9BURK</name>
<evidence type="ECO:0000256" key="4">
    <source>
        <dbReference type="ARBA" id="ARBA00022729"/>
    </source>
</evidence>
<dbReference type="InterPro" id="IPR015168">
    <property type="entry name" value="SsuA/THI5"/>
</dbReference>
<reference evidence="8" key="1">
    <citation type="journal article" date="2019" name="Int. J. Syst. Evol. Microbiol.">
        <title>The Global Catalogue of Microorganisms (GCM) 10K type strain sequencing project: providing services to taxonomists for standard genome sequencing and annotation.</title>
        <authorList>
            <consortium name="The Broad Institute Genomics Platform"/>
            <consortium name="The Broad Institute Genome Sequencing Center for Infectious Disease"/>
            <person name="Wu L."/>
            <person name="Ma J."/>
        </authorList>
    </citation>
    <scope>NUCLEOTIDE SEQUENCE [LARGE SCALE GENOMIC DNA]</scope>
    <source>
        <strain evidence="8">CCUG 39402</strain>
    </source>
</reference>
<feature type="chain" id="PRO_5045496770" evidence="5">
    <location>
        <begin position="27"/>
        <end position="320"/>
    </location>
</feature>
<organism evidence="7 8">
    <name type="scientific">Polaromonas aquatica</name>
    <dbReference type="NCBI Taxonomy" id="332657"/>
    <lineage>
        <taxon>Bacteria</taxon>
        <taxon>Pseudomonadati</taxon>
        <taxon>Pseudomonadota</taxon>
        <taxon>Betaproteobacteria</taxon>
        <taxon>Burkholderiales</taxon>
        <taxon>Comamonadaceae</taxon>
        <taxon>Polaromonas</taxon>
    </lineage>
</organism>
<evidence type="ECO:0000256" key="2">
    <source>
        <dbReference type="ARBA" id="ARBA00010742"/>
    </source>
</evidence>
<keyword evidence="3" id="KW-0813">Transport</keyword>
<evidence type="ECO:0000256" key="1">
    <source>
        <dbReference type="ARBA" id="ARBA00004418"/>
    </source>
</evidence>
<dbReference type="Pfam" id="PF09084">
    <property type="entry name" value="NMT1"/>
    <property type="match status" value="1"/>
</dbReference>
<dbReference type="Gene3D" id="3.40.190.10">
    <property type="entry name" value="Periplasmic binding protein-like II"/>
    <property type="match status" value="2"/>
</dbReference>
<feature type="signal peptide" evidence="5">
    <location>
        <begin position="1"/>
        <end position="26"/>
    </location>
</feature>
<comment type="similarity">
    <text evidence="2">Belongs to the bacterial solute-binding protein SsuA/TauA family.</text>
</comment>
<keyword evidence="4 5" id="KW-0732">Signal</keyword>
<feature type="domain" description="Solute-binding protein family 3/N-terminal" evidence="6">
    <location>
        <begin position="31"/>
        <end position="256"/>
    </location>
</feature>
<dbReference type="InterPro" id="IPR001638">
    <property type="entry name" value="Solute-binding_3/MltF_N"/>
</dbReference>
<dbReference type="RefSeq" id="WP_371436025.1">
    <property type="nucleotide sequence ID" value="NZ_JBHSRS010000015.1"/>
</dbReference>
<comment type="caution">
    <text evidence="7">The sequence shown here is derived from an EMBL/GenBank/DDBJ whole genome shotgun (WGS) entry which is preliminary data.</text>
</comment>
<evidence type="ECO:0000256" key="3">
    <source>
        <dbReference type="ARBA" id="ARBA00022448"/>
    </source>
</evidence>
<dbReference type="PANTHER" id="PTHR30024:SF42">
    <property type="entry name" value="ALIPHATIC SULFONATES-BINDING PROTEIN-RELATED"/>
    <property type="match status" value="1"/>
</dbReference>
<protein>
    <submittedName>
        <fullName evidence="7">Aliphatic sulfonate ABC transporter substrate-binding protein</fullName>
    </submittedName>
</protein>